<comment type="function">
    <text evidence="5">Catalyzes the conversion of GlcNAc-PP-undecaprenol into ManNAc-GlcNAc-PP-undecaprenol, the first committed lipid intermediate in the de novo synthesis of teichoic acid.</text>
</comment>
<keyword evidence="2 5" id="KW-0808">Transferase</keyword>
<evidence type="ECO:0000256" key="4">
    <source>
        <dbReference type="ARBA" id="ARBA00023316"/>
    </source>
</evidence>
<dbReference type="AlphaFoldDB" id="A0A9Q8IMF7"/>
<comment type="similarity">
    <text evidence="5">Belongs to the glycosyltransferase 26 family. TagA/TarA subfamily.</text>
</comment>
<keyword evidence="1 5" id="KW-0328">Glycosyltransferase</keyword>
<dbReference type="PANTHER" id="PTHR34136:SF1">
    <property type="entry name" value="UDP-N-ACETYL-D-MANNOSAMINURONIC ACID TRANSFERASE"/>
    <property type="match status" value="1"/>
</dbReference>
<dbReference type="EMBL" id="QUBG01000012">
    <property type="protein sequence ID" value="TPR42782.1"/>
    <property type="molecule type" value="Genomic_DNA"/>
</dbReference>
<dbReference type="GO" id="GO:0071555">
    <property type="term" value="P:cell wall organization"/>
    <property type="evidence" value="ECO:0007669"/>
    <property type="project" value="UniProtKB-KW"/>
</dbReference>
<evidence type="ECO:0000256" key="1">
    <source>
        <dbReference type="ARBA" id="ARBA00022676"/>
    </source>
</evidence>
<dbReference type="GeneID" id="58108967"/>
<dbReference type="Proteomes" id="UP000784700">
    <property type="component" value="Unassembled WGS sequence"/>
</dbReference>
<evidence type="ECO:0000256" key="2">
    <source>
        <dbReference type="ARBA" id="ARBA00022679"/>
    </source>
</evidence>
<dbReference type="NCBIfam" id="TIGR00696">
    <property type="entry name" value="wecG_tagA_cpsF"/>
    <property type="match status" value="1"/>
</dbReference>
<comment type="pathway">
    <text evidence="5">Cell wall biogenesis; teichoic acid biosynthesis.</text>
</comment>
<dbReference type="InterPro" id="IPR034714">
    <property type="entry name" value="TagA_TarA"/>
</dbReference>
<keyword evidence="3 5" id="KW-0777">Teichoic acid biosynthesis</keyword>
<evidence type="ECO:0000313" key="6">
    <source>
        <dbReference type="EMBL" id="TPR42782.1"/>
    </source>
</evidence>
<sequence length="244" mass="28166">MKNNKTNILGFNFLNTTFKDFLNNIKDRVNNKENTFVVTANPEIITYALDHPEYSKKVKAANYLVPDGVGILKGAKILGDNMPERITGYDVLLDLLAWGNKNNKSAYFLGAKPEVIKDLEKILMDKYPDLEIKGLQDGYFTNDEIIAKDIINKKPDMVFVALGFPKQEDFIFKYKNKLNSLWIGLGGSFDVLSGHTDRAPKFWIKHNIEWLYRLIKQPSRFKRMLALPKFIYLVKKQNKKSTHE</sequence>
<comment type="catalytic activity">
    <reaction evidence="5">
        <text>UDP-N-acetyl-alpha-D-mannosamine + N-acetyl-alpha-D-glucosaminyl-di-trans,octa-cis-undecaprenyl diphosphate = N-acetyl-beta-D-mannosaminyl-(1-&gt;4)-N-acetyl-alpha-D-glucosaminyl di-trans,octa-cis-undecaprenyl diphosphate + UDP + H(+)</text>
        <dbReference type="Rhea" id="RHEA:16053"/>
        <dbReference type="ChEBI" id="CHEBI:15378"/>
        <dbReference type="ChEBI" id="CHEBI:58223"/>
        <dbReference type="ChEBI" id="CHEBI:62959"/>
        <dbReference type="ChEBI" id="CHEBI:68623"/>
        <dbReference type="ChEBI" id="CHEBI:132210"/>
        <dbReference type="EC" id="2.4.1.187"/>
    </reaction>
</comment>
<dbReference type="PANTHER" id="PTHR34136">
    <property type="match status" value="1"/>
</dbReference>
<proteinExistence type="inferred from homology"/>
<comment type="caution">
    <text evidence="6">The sequence shown here is derived from an EMBL/GenBank/DDBJ whole genome shotgun (WGS) entry which is preliminary data.</text>
</comment>
<keyword evidence="4 5" id="KW-0961">Cell wall biogenesis/degradation</keyword>
<dbReference type="Pfam" id="PF03808">
    <property type="entry name" value="Glyco_tran_WecG"/>
    <property type="match status" value="1"/>
</dbReference>
<dbReference type="RefSeq" id="WP_140925287.1">
    <property type="nucleotide sequence ID" value="NZ_QUBF01000011.1"/>
</dbReference>
<accession>A0A9Q8IMF7</accession>
<dbReference type="HAMAP" id="MF_02070">
    <property type="entry name" value="TagA_TarA"/>
    <property type="match status" value="1"/>
</dbReference>
<reference evidence="6" key="1">
    <citation type="submission" date="2018-08" db="EMBL/GenBank/DDBJ databases">
        <title>Comparative genomics of wild bee and flower associated Lactobacillus reveals potential adaptation to the bee host.</title>
        <authorList>
            <person name="Vuong H.Q."/>
            <person name="Mcfrederick Q.S."/>
        </authorList>
    </citation>
    <scope>NUCLEOTIDE SEQUENCE</scope>
    <source>
        <strain evidence="6">HV_63</strain>
    </source>
</reference>
<evidence type="ECO:0000256" key="3">
    <source>
        <dbReference type="ARBA" id="ARBA00022944"/>
    </source>
</evidence>
<evidence type="ECO:0000256" key="5">
    <source>
        <dbReference type="HAMAP-Rule" id="MF_02070"/>
    </source>
</evidence>
<dbReference type="EC" id="2.4.1.187" evidence="5"/>
<organism evidence="6 7">
    <name type="scientific">Apilactobacillus micheneri</name>
    <dbReference type="NCBI Taxonomy" id="1899430"/>
    <lineage>
        <taxon>Bacteria</taxon>
        <taxon>Bacillati</taxon>
        <taxon>Bacillota</taxon>
        <taxon>Bacilli</taxon>
        <taxon>Lactobacillales</taxon>
        <taxon>Lactobacillaceae</taxon>
        <taxon>Apilactobacillus</taxon>
    </lineage>
</organism>
<dbReference type="GO" id="GO:0019350">
    <property type="term" value="P:teichoic acid biosynthetic process"/>
    <property type="evidence" value="ECO:0007669"/>
    <property type="project" value="UniProtKB-UniRule"/>
</dbReference>
<protein>
    <recommendedName>
        <fullName evidence="5">N-acetylglucosaminyldiphosphoundecaprenol N-acetyl-beta-D-mannosaminyltransferase</fullName>
        <ecNumber evidence="5">2.4.1.187</ecNumber>
    </recommendedName>
    <alternativeName>
        <fullName evidence="5">N-acetylmannosaminyltransferase</fullName>
    </alternativeName>
    <alternativeName>
        <fullName evidence="5">UDP-N-acetylmannosamine transferase</fullName>
    </alternativeName>
    <alternativeName>
        <fullName evidence="5">UDP-N-acetylmannosamine:N-acetylglucosaminyl pyrophosphorylundecaprenol N-acetylmannosaminyltransferase</fullName>
    </alternativeName>
</protein>
<dbReference type="CDD" id="cd06533">
    <property type="entry name" value="Glyco_transf_WecG_TagA"/>
    <property type="match status" value="1"/>
</dbReference>
<dbReference type="InterPro" id="IPR004629">
    <property type="entry name" value="WecG_TagA_CpsF"/>
</dbReference>
<name>A0A9Q8IMF7_9LACO</name>
<evidence type="ECO:0000313" key="7">
    <source>
        <dbReference type="Proteomes" id="UP000784700"/>
    </source>
</evidence>
<gene>
    <name evidence="6" type="ORF">DY130_07230</name>
</gene>
<dbReference type="GO" id="GO:0047244">
    <property type="term" value="F:N-acetylglucosaminyldiphosphoundecaprenol N-acetyl-beta-D-mannosaminyltransferase activity"/>
    <property type="evidence" value="ECO:0007669"/>
    <property type="project" value="UniProtKB-UniRule"/>
</dbReference>